<dbReference type="KEGG" id="gsn:YC6258_02081"/>
<name>A0A0C5VL92_9GAMM</name>
<organism evidence="2 3">
    <name type="scientific">Gynuella sunshinyii YC6258</name>
    <dbReference type="NCBI Taxonomy" id="1445510"/>
    <lineage>
        <taxon>Bacteria</taxon>
        <taxon>Pseudomonadati</taxon>
        <taxon>Pseudomonadota</taxon>
        <taxon>Gammaproteobacteria</taxon>
        <taxon>Oceanospirillales</taxon>
        <taxon>Saccharospirillaceae</taxon>
        <taxon>Gynuella</taxon>
    </lineage>
</organism>
<proteinExistence type="predicted"/>
<dbReference type="EMBL" id="CP007142">
    <property type="protein sequence ID" value="AJQ94123.1"/>
    <property type="molecule type" value="Genomic_DNA"/>
</dbReference>
<evidence type="ECO:0000313" key="3">
    <source>
        <dbReference type="Proteomes" id="UP000032266"/>
    </source>
</evidence>
<dbReference type="Proteomes" id="UP000032266">
    <property type="component" value="Chromosome"/>
</dbReference>
<evidence type="ECO:0000256" key="1">
    <source>
        <dbReference type="SAM" id="MobiDB-lite"/>
    </source>
</evidence>
<evidence type="ECO:0000313" key="2">
    <source>
        <dbReference type="EMBL" id="AJQ94123.1"/>
    </source>
</evidence>
<gene>
    <name evidence="2" type="ORF">YC6258_02081</name>
</gene>
<accession>A0A0C5VL92</accession>
<feature type="compositionally biased region" description="Basic and acidic residues" evidence="1">
    <location>
        <begin position="28"/>
        <end position="45"/>
    </location>
</feature>
<reference evidence="2 3" key="1">
    <citation type="submission" date="2014-01" db="EMBL/GenBank/DDBJ databases">
        <title>Full genme sequencing of cellulolytic bacterium Gynuella sunshinyii YC6258T gen. nov., sp. nov.</title>
        <authorList>
            <person name="Khan H."/>
            <person name="Chung E.J."/>
            <person name="Chung Y.R."/>
        </authorList>
    </citation>
    <scope>NUCLEOTIDE SEQUENCE [LARGE SCALE GENOMIC DNA]</scope>
    <source>
        <strain evidence="2 3">YC6258</strain>
    </source>
</reference>
<feature type="region of interest" description="Disordered" evidence="1">
    <location>
        <begin position="22"/>
        <end position="45"/>
    </location>
</feature>
<protein>
    <submittedName>
        <fullName evidence="2">Uncharacterized protein</fullName>
    </submittedName>
</protein>
<keyword evidence="3" id="KW-1185">Reference proteome</keyword>
<dbReference type="RefSeq" id="WP_044616720.1">
    <property type="nucleotide sequence ID" value="NZ_CP007142.1"/>
</dbReference>
<dbReference type="HOGENOM" id="CLU_2117571_0_0_6"/>
<sequence length="114" mass="12500">MIGGGKFENGARTVAMVHLLSGETTEGAQKDKPFQLRPKDRHPDIETDTDLVARGVEQVVNSPDGKFFVKSDLEKDQGMWVTKEGSTLTVDENGMVTVTGLPFWAGGMKVYDKK</sequence>
<dbReference type="AlphaFoldDB" id="A0A0C5VL92"/>